<organism evidence="9">
    <name type="scientific">uncultured Gemmatimonadota bacterium</name>
    <dbReference type="NCBI Taxonomy" id="203437"/>
    <lineage>
        <taxon>Bacteria</taxon>
        <taxon>Pseudomonadati</taxon>
        <taxon>Gemmatimonadota</taxon>
        <taxon>environmental samples</taxon>
    </lineage>
</organism>
<feature type="active site" description="Proton donor" evidence="6">
    <location>
        <position position="161"/>
    </location>
</feature>
<evidence type="ECO:0000256" key="2">
    <source>
        <dbReference type="ARBA" id="ARBA00013064"/>
    </source>
</evidence>
<dbReference type="PANTHER" id="PTHR11717">
    <property type="entry name" value="LOW MOLECULAR WEIGHT PROTEIN TYROSINE PHOSPHATASE"/>
    <property type="match status" value="1"/>
</dbReference>
<feature type="active site" description="Nucleophile" evidence="6">
    <location>
        <position position="47"/>
    </location>
</feature>
<feature type="domain" description="Phosphotyrosine protein phosphatase I" evidence="8">
    <location>
        <begin position="41"/>
        <end position="187"/>
    </location>
</feature>
<comment type="catalytic activity">
    <reaction evidence="5">
        <text>O-phospho-L-tyrosyl-[protein] + H2O = L-tyrosyl-[protein] + phosphate</text>
        <dbReference type="Rhea" id="RHEA:10684"/>
        <dbReference type="Rhea" id="RHEA-COMP:10136"/>
        <dbReference type="Rhea" id="RHEA-COMP:20101"/>
        <dbReference type="ChEBI" id="CHEBI:15377"/>
        <dbReference type="ChEBI" id="CHEBI:43474"/>
        <dbReference type="ChEBI" id="CHEBI:46858"/>
        <dbReference type="ChEBI" id="CHEBI:61978"/>
        <dbReference type="EC" id="3.1.3.48"/>
    </reaction>
</comment>
<comment type="similarity">
    <text evidence="1">Belongs to the low molecular weight phosphotyrosine protein phosphatase family.</text>
</comment>
<reference evidence="9" key="1">
    <citation type="submission" date="2020-02" db="EMBL/GenBank/DDBJ databases">
        <authorList>
            <person name="Meier V. D."/>
        </authorList>
    </citation>
    <scope>NUCLEOTIDE SEQUENCE</scope>
    <source>
        <strain evidence="9">AVDCRST_MAG68</strain>
    </source>
</reference>
<keyword evidence="4" id="KW-0904">Protein phosphatase</keyword>
<name>A0A6J4N0C1_9BACT</name>
<feature type="region of interest" description="Disordered" evidence="7">
    <location>
        <begin position="1"/>
        <end position="21"/>
    </location>
</feature>
<dbReference type="AlphaFoldDB" id="A0A6J4N0C1"/>
<gene>
    <name evidence="9" type="ORF">AVDCRST_MAG68-5583</name>
</gene>
<evidence type="ECO:0000256" key="7">
    <source>
        <dbReference type="SAM" id="MobiDB-lite"/>
    </source>
</evidence>
<dbReference type="PANTHER" id="PTHR11717:SF31">
    <property type="entry name" value="LOW MOLECULAR WEIGHT PROTEIN-TYROSINE-PHOSPHATASE ETP-RELATED"/>
    <property type="match status" value="1"/>
</dbReference>
<dbReference type="Gene3D" id="3.40.50.2300">
    <property type="match status" value="1"/>
</dbReference>
<proteinExistence type="inferred from homology"/>
<evidence type="ECO:0000256" key="5">
    <source>
        <dbReference type="ARBA" id="ARBA00051722"/>
    </source>
</evidence>
<dbReference type="InterPro" id="IPR023485">
    <property type="entry name" value="Ptyr_pPase"/>
</dbReference>
<dbReference type="EMBL" id="CADCTW010000248">
    <property type="protein sequence ID" value="CAA9371589.1"/>
    <property type="molecule type" value="Genomic_DNA"/>
</dbReference>
<dbReference type="GO" id="GO:0004725">
    <property type="term" value="F:protein tyrosine phosphatase activity"/>
    <property type="evidence" value="ECO:0007669"/>
    <property type="project" value="UniProtKB-EC"/>
</dbReference>
<evidence type="ECO:0000256" key="4">
    <source>
        <dbReference type="ARBA" id="ARBA00022912"/>
    </source>
</evidence>
<dbReference type="InterPro" id="IPR036196">
    <property type="entry name" value="Ptyr_pPase_sf"/>
</dbReference>
<dbReference type="PRINTS" id="PR00719">
    <property type="entry name" value="LMWPTPASE"/>
</dbReference>
<keyword evidence="3 9" id="KW-0378">Hydrolase</keyword>
<dbReference type="InterPro" id="IPR017867">
    <property type="entry name" value="Tyr_phospatase_low_mol_wt"/>
</dbReference>
<evidence type="ECO:0000256" key="1">
    <source>
        <dbReference type="ARBA" id="ARBA00011063"/>
    </source>
</evidence>
<dbReference type="InterPro" id="IPR050438">
    <property type="entry name" value="LMW_PTPase"/>
</dbReference>
<accession>A0A6J4N0C1</accession>
<dbReference type="CDD" id="cd16344">
    <property type="entry name" value="LMWPAP"/>
    <property type="match status" value="1"/>
</dbReference>
<evidence type="ECO:0000256" key="6">
    <source>
        <dbReference type="PIRSR" id="PIRSR617867-1"/>
    </source>
</evidence>
<dbReference type="SMART" id="SM00226">
    <property type="entry name" value="LMWPc"/>
    <property type="match status" value="1"/>
</dbReference>
<dbReference type="SUPFAM" id="SSF52788">
    <property type="entry name" value="Phosphotyrosine protein phosphatases I"/>
    <property type="match status" value="1"/>
</dbReference>
<dbReference type="Pfam" id="PF01451">
    <property type="entry name" value="LMWPc"/>
    <property type="match status" value="1"/>
</dbReference>
<sequence>MMKDFPLRRPSRPFAGEPGTAQLRGTMTQPPGGAHPPTATFNILFVCTGNTCRSAMAEGIARRELEERGWRHVRVASAGLAAREGDGAAGNALAVAQRHGVGLESHRTQSLSPGLLEWADLVLAMSPGHLDALRGQGAGDKAALLGAFASGDDPRARGVRDPFGGPLQAYENTYAELRRLIGGALDRLAPILHP</sequence>
<protein>
    <recommendedName>
        <fullName evidence="2">protein-tyrosine-phosphatase</fullName>
        <ecNumber evidence="2">3.1.3.48</ecNumber>
    </recommendedName>
</protein>
<evidence type="ECO:0000259" key="8">
    <source>
        <dbReference type="SMART" id="SM00226"/>
    </source>
</evidence>
<dbReference type="EC" id="3.1.3.48" evidence="2"/>
<feature type="active site" evidence="6">
    <location>
        <position position="53"/>
    </location>
</feature>
<evidence type="ECO:0000313" key="9">
    <source>
        <dbReference type="EMBL" id="CAA9371589.1"/>
    </source>
</evidence>
<evidence type="ECO:0000256" key="3">
    <source>
        <dbReference type="ARBA" id="ARBA00022801"/>
    </source>
</evidence>